<organism evidence="1">
    <name type="scientific">Rhizophora mucronata</name>
    <name type="common">Asiatic mangrove</name>
    <dbReference type="NCBI Taxonomy" id="61149"/>
    <lineage>
        <taxon>Eukaryota</taxon>
        <taxon>Viridiplantae</taxon>
        <taxon>Streptophyta</taxon>
        <taxon>Embryophyta</taxon>
        <taxon>Tracheophyta</taxon>
        <taxon>Spermatophyta</taxon>
        <taxon>Magnoliopsida</taxon>
        <taxon>eudicotyledons</taxon>
        <taxon>Gunneridae</taxon>
        <taxon>Pentapetalae</taxon>
        <taxon>rosids</taxon>
        <taxon>fabids</taxon>
        <taxon>Malpighiales</taxon>
        <taxon>Rhizophoraceae</taxon>
        <taxon>Rhizophora</taxon>
    </lineage>
</organism>
<reference evidence="1" key="1">
    <citation type="submission" date="2018-02" db="EMBL/GenBank/DDBJ databases">
        <title>Rhizophora mucronata_Transcriptome.</title>
        <authorList>
            <person name="Meera S.P."/>
            <person name="Sreeshan A."/>
            <person name="Augustine A."/>
        </authorList>
    </citation>
    <scope>NUCLEOTIDE SEQUENCE</scope>
    <source>
        <tissue evidence="1">Leaf</tissue>
    </source>
</reference>
<evidence type="ECO:0000313" key="1">
    <source>
        <dbReference type="EMBL" id="MBX21275.1"/>
    </source>
</evidence>
<dbReference type="AlphaFoldDB" id="A0A2P2LTI5"/>
<accession>A0A2P2LTI5</accession>
<name>A0A2P2LTI5_RHIMU</name>
<sequence length="60" mass="6688">MLFFLHVSGGTFRYNTIVDKKRSKAKFKLQGLVAAKVFPMSMTNLYLTSALANLSIAVFT</sequence>
<proteinExistence type="predicted"/>
<protein>
    <submittedName>
        <fullName evidence="1">Putative mannitol dehydrogenase</fullName>
    </submittedName>
</protein>
<dbReference type="EMBL" id="GGEC01040791">
    <property type="protein sequence ID" value="MBX21275.1"/>
    <property type="molecule type" value="Transcribed_RNA"/>
</dbReference>